<name>X1CJM3_9ZZZZ</name>
<feature type="non-terminal residue" evidence="1">
    <location>
        <position position="190"/>
    </location>
</feature>
<protein>
    <submittedName>
        <fullName evidence="1">Uncharacterized protein</fullName>
    </submittedName>
</protein>
<organism evidence="1">
    <name type="scientific">marine sediment metagenome</name>
    <dbReference type="NCBI Taxonomy" id="412755"/>
    <lineage>
        <taxon>unclassified sequences</taxon>
        <taxon>metagenomes</taxon>
        <taxon>ecological metagenomes</taxon>
    </lineage>
</organism>
<sequence>IAGNPEAPHQWYMSREGHPFDLLYAGQDAQSAVAGNNTDAGEIGDIITALIPCNDDFLIFGAVNSIWFLIGNPCDGGSINEFDLTTGIYGGKSWCFGDAGNLYFWGANGLYKTTVPGKPVCISEIKLPNLVKDLVGGEKIDNSTHRITLAYDRDRAGILVCITKVDDGTNSNYFYDLRTEGFFPEDYPTT</sequence>
<accession>X1CJM3</accession>
<feature type="non-terminal residue" evidence="1">
    <location>
        <position position="1"/>
    </location>
</feature>
<evidence type="ECO:0000313" key="1">
    <source>
        <dbReference type="EMBL" id="GAG84411.1"/>
    </source>
</evidence>
<proteinExistence type="predicted"/>
<comment type="caution">
    <text evidence="1">The sequence shown here is derived from an EMBL/GenBank/DDBJ whole genome shotgun (WGS) entry which is preliminary data.</text>
</comment>
<reference evidence="1" key="1">
    <citation type="journal article" date="2014" name="Front. Microbiol.">
        <title>High frequency of phylogenetically diverse reductive dehalogenase-homologous genes in deep subseafloor sedimentary metagenomes.</title>
        <authorList>
            <person name="Kawai M."/>
            <person name="Futagami T."/>
            <person name="Toyoda A."/>
            <person name="Takaki Y."/>
            <person name="Nishi S."/>
            <person name="Hori S."/>
            <person name="Arai W."/>
            <person name="Tsubouchi T."/>
            <person name="Morono Y."/>
            <person name="Uchiyama I."/>
            <person name="Ito T."/>
            <person name="Fujiyama A."/>
            <person name="Inagaki F."/>
            <person name="Takami H."/>
        </authorList>
    </citation>
    <scope>NUCLEOTIDE SEQUENCE</scope>
    <source>
        <strain evidence="1">Expedition CK06-06</strain>
    </source>
</reference>
<dbReference type="EMBL" id="BART01014065">
    <property type="protein sequence ID" value="GAG84411.1"/>
    <property type="molecule type" value="Genomic_DNA"/>
</dbReference>
<gene>
    <name evidence="1" type="ORF">S01H4_28336</name>
</gene>
<dbReference type="AlphaFoldDB" id="X1CJM3"/>